<keyword evidence="1" id="KW-0472">Membrane</keyword>
<keyword evidence="4" id="KW-1185">Reference proteome</keyword>
<feature type="domain" description="Protein kinase" evidence="2">
    <location>
        <begin position="1"/>
        <end position="296"/>
    </location>
</feature>
<comment type="caution">
    <text evidence="3">The sequence shown here is derived from an EMBL/GenBank/DDBJ whole genome shotgun (WGS) entry which is preliminary data.</text>
</comment>
<dbReference type="PROSITE" id="PS50011">
    <property type="entry name" value="PROTEIN_KINASE_DOM"/>
    <property type="match status" value="1"/>
</dbReference>
<dbReference type="SUPFAM" id="SSF56112">
    <property type="entry name" value="Protein kinase-like (PK-like)"/>
    <property type="match status" value="1"/>
</dbReference>
<evidence type="ECO:0000259" key="2">
    <source>
        <dbReference type="PROSITE" id="PS50011"/>
    </source>
</evidence>
<dbReference type="AlphaFoldDB" id="A0A9W4SYS5"/>
<reference evidence="3" key="1">
    <citation type="submission" date="2022-08" db="EMBL/GenBank/DDBJ databases">
        <authorList>
            <person name="Kallberg Y."/>
            <person name="Tangrot J."/>
            <person name="Rosling A."/>
        </authorList>
    </citation>
    <scope>NUCLEOTIDE SEQUENCE</scope>
    <source>
        <strain evidence="3">Wild A</strain>
    </source>
</reference>
<dbReference type="GO" id="GO:0004674">
    <property type="term" value="F:protein serine/threonine kinase activity"/>
    <property type="evidence" value="ECO:0007669"/>
    <property type="project" value="TreeGrafter"/>
</dbReference>
<name>A0A9W4SYS5_9GLOM</name>
<dbReference type="InterPro" id="IPR011009">
    <property type="entry name" value="Kinase-like_dom_sf"/>
</dbReference>
<organism evidence="3 4">
    <name type="scientific">Funneliformis geosporum</name>
    <dbReference type="NCBI Taxonomy" id="1117311"/>
    <lineage>
        <taxon>Eukaryota</taxon>
        <taxon>Fungi</taxon>
        <taxon>Fungi incertae sedis</taxon>
        <taxon>Mucoromycota</taxon>
        <taxon>Glomeromycotina</taxon>
        <taxon>Glomeromycetes</taxon>
        <taxon>Glomerales</taxon>
        <taxon>Glomeraceae</taxon>
        <taxon>Funneliformis</taxon>
    </lineage>
</organism>
<dbReference type="PANTHER" id="PTHR44329">
    <property type="entry name" value="SERINE/THREONINE-PROTEIN KINASE TNNI3K-RELATED"/>
    <property type="match status" value="1"/>
</dbReference>
<evidence type="ECO:0000256" key="1">
    <source>
        <dbReference type="SAM" id="Phobius"/>
    </source>
</evidence>
<feature type="non-terminal residue" evidence="3">
    <location>
        <position position="1"/>
    </location>
</feature>
<proteinExistence type="predicted"/>
<keyword evidence="1" id="KW-1133">Transmembrane helix</keyword>
<dbReference type="InterPro" id="IPR001245">
    <property type="entry name" value="Ser-Thr/Tyr_kinase_cat_dom"/>
</dbReference>
<evidence type="ECO:0000313" key="4">
    <source>
        <dbReference type="Proteomes" id="UP001153678"/>
    </source>
</evidence>
<dbReference type="GO" id="GO:0005524">
    <property type="term" value="F:ATP binding"/>
    <property type="evidence" value="ECO:0007669"/>
    <property type="project" value="InterPro"/>
</dbReference>
<dbReference type="EMBL" id="CAMKVN010004218">
    <property type="protein sequence ID" value="CAI2186604.1"/>
    <property type="molecule type" value="Genomic_DNA"/>
</dbReference>
<protein>
    <submittedName>
        <fullName evidence="3">267_t:CDS:1</fullName>
    </submittedName>
</protein>
<dbReference type="InterPro" id="IPR051681">
    <property type="entry name" value="Ser/Thr_Kinases-Pseudokinases"/>
</dbReference>
<sequence>MAYHCRTCATNEDSSRIPTQSAIAGYLPIVERKLLLEKFITIAVLVLFVMIMSSAIVATPGQITLDMMLPQSKIPGRAHGVIAVTIPLIANIIPRQNLINILELLLSFVVTQAYSQKSCDYLRKYLNENYDQLTWKEKIEICVAIIDALDKIHEEKAIHRDLHSGNVLFSKYSNTWYISDLGFCGPIQKPLGSIYGNLPYIDPQVIAGKDYTCASDIYSIGMLMWEISSGKPPFPEFDQDCYLAFMILNGMRPKTIIGTPLEYKNLMELCWDADPLKRPDINTIVKEITEIQKSYYQIETDEGKTIVSNEGI</sequence>
<keyword evidence="1" id="KW-0812">Transmembrane</keyword>
<evidence type="ECO:0000313" key="3">
    <source>
        <dbReference type="EMBL" id="CAI2186604.1"/>
    </source>
</evidence>
<feature type="transmembrane region" description="Helical" evidence="1">
    <location>
        <begin position="39"/>
        <end position="58"/>
    </location>
</feature>
<gene>
    <name evidence="3" type="ORF">FWILDA_LOCUS12660</name>
</gene>
<dbReference type="Proteomes" id="UP001153678">
    <property type="component" value="Unassembled WGS sequence"/>
</dbReference>
<dbReference type="Pfam" id="PF07714">
    <property type="entry name" value="PK_Tyr_Ser-Thr"/>
    <property type="match status" value="1"/>
</dbReference>
<dbReference type="InterPro" id="IPR000719">
    <property type="entry name" value="Prot_kinase_dom"/>
</dbReference>
<accession>A0A9W4SYS5</accession>
<dbReference type="OrthoDB" id="26722at2759"/>
<dbReference type="Gene3D" id="1.10.510.10">
    <property type="entry name" value="Transferase(Phosphotransferase) domain 1"/>
    <property type="match status" value="1"/>
</dbReference>